<accession>M5TWU4</accession>
<evidence type="ECO:0000256" key="1">
    <source>
        <dbReference type="SAM" id="MobiDB-lite"/>
    </source>
</evidence>
<dbReference type="Proteomes" id="UP000011885">
    <property type="component" value="Unassembled WGS sequence"/>
</dbReference>
<keyword evidence="3" id="KW-1185">Reference proteome</keyword>
<name>M5TWU4_9BACT</name>
<dbReference type="PATRIC" id="fig|1263870.3.peg.5360"/>
<feature type="region of interest" description="Disordered" evidence="1">
    <location>
        <begin position="1"/>
        <end position="41"/>
    </location>
</feature>
<dbReference type="EMBL" id="ANOH01000347">
    <property type="protein sequence ID" value="EMI53514.1"/>
    <property type="molecule type" value="Genomic_DNA"/>
</dbReference>
<proteinExistence type="predicted"/>
<feature type="compositionally biased region" description="Basic and acidic residues" evidence="1">
    <location>
        <begin position="1"/>
        <end position="23"/>
    </location>
</feature>
<gene>
    <name evidence="2" type="ORF">RSSM_05068</name>
</gene>
<comment type="caution">
    <text evidence="2">The sequence shown here is derived from an EMBL/GenBank/DDBJ whole genome shotgun (WGS) entry which is preliminary data.</text>
</comment>
<organism evidence="2 3">
    <name type="scientific">Rhodopirellula sallentina SM41</name>
    <dbReference type="NCBI Taxonomy" id="1263870"/>
    <lineage>
        <taxon>Bacteria</taxon>
        <taxon>Pseudomonadati</taxon>
        <taxon>Planctomycetota</taxon>
        <taxon>Planctomycetia</taxon>
        <taxon>Pirellulales</taxon>
        <taxon>Pirellulaceae</taxon>
        <taxon>Rhodopirellula</taxon>
    </lineage>
</organism>
<dbReference type="AlphaFoldDB" id="M5TWU4"/>
<reference evidence="2 3" key="1">
    <citation type="journal article" date="2013" name="Mar. Genomics">
        <title>Expression of sulfatases in Rhodopirellula baltica and the diversity of sulfatases in the genus Rhodopirellula.</title>
        <authorList>
            <person name="Wegner C.E."/>
            <person name="Richter-Heitmann T."/>
            <person name="Klindworth A."/>
            <person name="Klockow C."/>
            <person name="Richter M."/>
            <person name="Achstetter T."/>
            <person name="Glockner F.O."/>
            <person name="Harder J."/>
        </authorList>
    </citation>
    <scope>NUCLEOTIDE SEQUENCE [LARGE SCALE GENOMIC DNA]</scope>
    <source>
        <strain evidence="2 3">SM41</strain>
    </source>
</reference>
<evidence type="ECO:0000313" key="2">
    <source>
        <dbReference type="EMBL" id="EMI53514.1"/>
    </source>
</evidence>
<evidence type="ECO:0000313" key="3">
    <source>
        <dbReference type="Proteomes" id="UP000011885"/>
    </source>
</evidence>
<protein>
    <submittedName>
        <fullName evidence="2">Uncharacterized protein</fullName>
    </submittedName>
</protein>
<sequence length="41" mass="4646">MGKGVATKDDFTREHAGKRDAHNFNRMNRITGPNGAIEREF</sequence>